<reference evidence="1" key="1">
    <citation type="journal article" date="2014" name="Front. Microbiol.">
        <title>High frequency of phylogenetically diverse reductive dehalogenase-homologous genes in deep subseafloor sedimentary metagenomes.</title>
        <authorList>
            <person name="Kawai M."/>
            <person name="Futagami T."/>
            <person name="Toyoda A."/>
            <person name="Takaki Y."/>
            <person name="Nishi S."/>
            <person name="Hori S."/>
            <person name="Arai W."/>
            <person name="Tsubouchi T."/>
            <person name="Morono Y."/>
            <person name="Uchiyama I."/>
            <person name="Ito T."/>
            <person name="Fujiyama A."/>
            <person name="Inagaki F."/>
            <person name="Takami H."/>
        </authorList>
    </citation>
    <scope>NUCLEOTIDE SEQUENCE</scope>
    <source>
        <strain evidence="1">Expedition CK06-06</strain>
    </source>
</reference>
<name>X1F237_9ZZZZ</name>
<evidence type="ECO:0008006" key="2">
    <source>
        <dbReference type="Google" id="ProtNLM"/>
    </source>
</evidence>
<protein>
    <recommendedName>
        <fullName evidence="2">Bulb-type lectin domain-containing protein</fullName>
    </recommendedName>
</protein>
<comment type="caution">
    <text evidence="1">The sequence shown here is derived from an EMBL/GenBank/DDBJ whole genome shotgun (WGS) entry which is preliminary data.</text>
</comment>
<dbReference type="AlphaFoldDB" id="X1F237"/>
<dbReference type="Pfam" id="PF06739">
    <property type="entry name" value="SBBP"/>
    <property type="match status" value="2"/>
</dbReference>
<organism evidence="1">
    <name type="scientific">marine sediment metagenome</name>
    <dbReference type="NCBI Taxonomy" id="412755"/>
    <lineage>
        <taxon>unclassified sequences</taxon>
        <taxon>metagenomes</taxon>
        <taxon>ecological metagenomes</taxon>
    </lineage>
</organism>
<feature type="non-terminal residue" evidence="1">
    <location>
        <position position="1"/>
    </location>
</feature>
<accession>X1F237</accession>
<gene>
    <name evidence="1" type="ORF">S03H2_24495</name>
</gene>
<evidence type="ECO:0000313" key="1">
    <source>
        <dbReference type="EMBL" id="GAH38957.1"/>
    </source>
</evidence>
<dbReference type="Gene3D" id="2.120.10.30">
    <property type="entry name" value="TolB, C-terminal domain"/>
    <property type="match status" value="1"/>
</dbReference>
<dbReference type="SUPFAM" id="SSF101898">
    <property type="entry name" value="NHL repeat"/>
    <property type="match status" value="1"/>
</dbReference>
<sequence length="194" mass="21477">WDGEGNAITVDSADNVYVTGCINIPMANNDMFLMKYDSSGIQQWNRSWGGTFNDEGFGVVVDSAGNVYVTGDLDTEETSEHDIFLVKYDNSGELQWDHTLAVSLDDDVGYGLAVDSSDNVYLTGKVNELMNFLGDMILIKYNSSGEQQWNRTWGGTYLDQGMGVVVDSSDNIKFYANNTRGFEGFSEVSVFKDI</sequence>
<feature type="non-terminal residue" evidence="1">
    <location>
        <position position="194"/>
    </location>
</feature>
<dbReference type="InterPro" id="IPR052918">
    <property type="entry name" value="Motility_Chemotaxis_Reg"/>
</dbReference>
<dbReference type="PANTHER" id="PTHR35580">
    <property type="entry name" value="CELL SURFACE GLYCOPROTEIN (S-LAYER PROTEIN)-LIKE PROTEIN"/>
    <property type="match status" value="1"/>
</dbReference>
<dbReference type="PANTHER" id="PTHR35580:SF1">
    <property type="entry name" value="PHYTASE-LIKE DOMAIN-CONTAINING PROTEIN"/>
    <property type="match status" value="1"/>
</dbReference>
<dbReference type="InterPro" id="IPR011042">
    <property type="entry name" value="6-blade_b-propeller_TolB-like"/>
</dbReference>
<dbReference type="InterPro" id="IPR010620">
    <property type="entry name" value="SBBP_repeat"/>
</dbReference>
<proteinExistence type="predicted"/>
<dbReference type="EMBL" id="BARU01013621">
    <property type="protein sequence ID" value="GAH38957.1"/>
    <property type="molecule type" value="Genomic_DNA"/>
</dbReference>